<dbReference type="InterPro" id="IPR049052">
    <property type="entry name" value="nSTAND1"/>
</dbReference>
<comment type="caution">
    <text evidence="4">The sequence shown here is derived from an EMBL/GenBank/DDBJ whole genome shotgun (WGS) entry which is preliminary data.</text>
</comment>
<dbReference type="Pfam" id="PF20703">
    <property type="entry name" value="nSTAND1"/>
    <property type="match status" value="1"/>
</dbReference>
<dbReference type="Pfam" id="PF00400">
    <property type="entry name" value="WD40"/>
    <property type="match status" value="2"/>
</dbReference>
<dbReference type="EMBL" id="BSBI01000004">
    <property type="protein sequence ID" value="GLF94962.1"/>
    <property type="molecule type" value="Genomic_DNA"/>
</dbReference>
<dbReference type="SMART" id="SM00320">
    <property type="entry name" value="WD40"/>
    <property type="match status" value="3"/>
</dbReference>
<evidence type="ECO:0000313" key="4">
    <source>
        <dbReference type="EMBL" id="GLF94962.1"/>
    </source>
</evidence>
<evidence type="ECO:0000256" key="1">
    <source>
        <dbReference type="PROSITE-ProRule" id="PRU00221"/>
    </source>
</evidence>
<dbReference type="PANTHER" id="PTHR19879:SF9">
    <property type="entry name" value="TRANSCRIPTION INITIATION FACTOR TFIID SUBUNIT 5"/>
    <property type="match status" value="1"/>
</dbReference>
<feature type="repeat" description="WD" evidence="1">
    <location>
        <begin position="1116"/>
        <end position="1139"/>
    </location>
</feature>
<dbReference type="SUPFAM" id="SSF52540">
    <property type="entry name" value="P-loop containing nucleoside triphosphate hydrolases"/>
    <property type="match status" value="1"/>
</dbReference>
<evidence type="ECO:0000256" key="2">
    <source>
        <dbReference type="SAM" id="MobiDB-lite"/>
    </source>
</evidence>
<dbReference type="SUPFAM" id="SSF50998">
    <property type="entry name" value="Quinoprotein alcohol dehydrogenase-like"/>
    <property type="match status" value="1"/>
</dbReference>
<dbReference type="InterPro" id="IPR027417">
    <property type="entry name" value="P-loop_NTPase"/>
</dbReference>
<dbReference type="InterPro" id="IPR001680">
    <property type="entry name" value="WD40_rpt"/>
</dbReference>
<dbReference type="Proteomes" id="UP001291653">
    <property type="component" value="Unassembled WGS sequence"/>
</dbReference>
<evidence type="ECO:0000313" key="5">
    <source>
        <dbReference type="Proteomes" id="UP001291653"/>
    </source>
</evidence>
<keyword evidence="5" id="KW-1185">Reference proteome</keyword>
<keyword evidence="1" id="KW-0853">WD repeat</keyword>
<reference evidence="4 5" key="1">
    <citation type="submission" date="2022-10" db="EMBL/GenBank/DDBJ databases">
        <title>Draft genome sequence of Streptomyces sp. YSPA8.</title>
        <authorList>
            <person name="Moriuchi R."/>
            <person name="Dohra H."/>
            <person name="Yamamura H."/>
            <person name="Kodani S."/>
        </authorList>
    </citation>
    <scope>NUCLEOTIDE SEQUENCE [LARGE SCALE GENOMIC DNA]</scope>
    <source>
        <strain evidence="4 5">YSPA8</strain>
    </source>
</reference>
<name>A0ABQ5NX78_9ACTN</name>
<dbReference type="RefSeq" id="WP_323447045.1">
    <property type="nucleotide sequence ID" value="NZ_BSBI01000004.1"/>
</dbReference>
<gene>
    <name evidence="4" type="ORF">SYYSPA8_11715</name>
</gene>
<feature type="domain" description="Novel STAND NTPase 1" evidence="3">
    <location>
        <begin position="101"/>
        <end position="457"/>
    </location>
</feature>
<evidence type="ECO:0000259" key="3">
    <source>
        <dbReference type="Pfam" id="PF20703"/>
    </source>
</evidence>
<dbReference type="InterPro" id="IPR015943">
    <property type="entry name" value="WD40/YVTN_repeat-like_dom_sf"/>
</dbReference>
<feature type="region of interest" description="Disordered" evidence="2">
    <location>
        <begin position="1044"/>
        <end position="1065"/>
    </location>
</feature>
<accession>A0ABQ5NX78</accession>
<proteinExistence type="predicted"/>
<sequence length="1215" mass="132275">MGRREGPVDPSAGPVQRFAHDLRKLRTEAGGPPYRTMARGVAYSPVTLSRAAAGEQLPSLNVTLAYVEACGGDPVAWEARWHEVSREHSDQIASADDSPSPYPGLARFHTAEQAHFHGREELTARLTQLALSRPLTIVVGASGCGKSSLLHAGLVPALRDRGQGPNHFTTVQVLTPGQRPAHTHRARFTPVGGGGRTLLVVDQFEELYTLCHDPAERIAFLDLLLAARHPARRLSAVLAVRADFSGRCAEYGPFAEALRDAALLVGPLTPHQLREAVIRPAATRQVIVERALTARIVSDTDGEPGGLPLMAHALREVWRRRAGRRLTEAAYDAIGGIHGAVAHTAEETCAAFTVEEAAVARALLLRLVAPGDGTPDTRRRAGRAELNTSPTANRILESLITARLLTTDGDEIELAHEALLTAWPRFRTWIDEDRERLRRHRHLTDAARAWLELDRDPGALYRGVRLALARQSFTDATDLTDGERAFLTAGVEALRREERAARRAVRRLRSLTGLLAALLVTAVLAGTAAWQQSRAIEKRRDESEARRIAAVAATLRTTDPRVALRLGVAAYRIADLPETREAVRAGAGQSDHDLFTPALDQEPVKRQLSPDGTTLTVVVKDRLMRWDIASHRHIADDRIPGEEFFALAPDSGVIASWDSGHLVLRRAPDGREVRIPLGAHRFDRGFFSPDGQLFVVGDNGGGLLQVRDTRTGKPLFTTRNARNGGPPYAVTNDNRLVAWCNQGRLMIHDLTGRTVHAPPRDLSRAACMADEITFTPDSRAFAAPTPNSVRTWDLRSGRERPHVPARDAENLAFSPSGDWLTAHTSGTVRIWRTHNPGSPVYISPPVNHSVYEIRVDERVGMVRYREGRASVTTRTLFLGRTLETTPVLPQVREIRLSPDGRLAVTSENGRPMLRNAQSGALIRRLPSPTCRECPLRLAFSPRGDALAYATGVPARDLRVVSTATGRTLWTARLSGAESLVVGPGGSFVTVSSVGIVVNGEGDHLRLMVWRFDQHGSRRLLAADIDITAYDSFLAPDLRTVLTTDGRSHSMDAGPTRPATPGERNLESVSFSADGQYLAVGDYVGRVTLWNRGTGERLAVLQEQENGRPSNPNGRPALAFSSDGTQIAVGLADGSIRVWETAAPQLDGALVARASGPIRDLVVVDGRVRAATADTASLSYDVGPPALARATCAHSGELTRREWTAYMPGLRYRKTC</sequence>
<dbReference type="InterPro" id="IPR011047">
    <property type="entry name" value="Quinoprotein_ADH-like_sf"/>
</dbReference>
<dbReference type="PROSITE" id="PS50082">
    <property type="entry name" value="WD_REPEATS_2"/>
    <property type="match status" value="1"/>
</dbReference>
<dbReference type="Gene3D" id="2.130.10.10">
    <property type="entry name" value="YVTN repeat-like/Quinoprotein amine dehydrogenase"/>
    <property type="match status" value="3"/>
</dbReference>
<organism evidence="4 5">
    <name type="scientific">Streptomyces yaizuensis</name>
    <dbReference type="NCBI Taxonomy" id="2989713"/>
    <lineage>
        <taxon>Bacteria</taxon>
        <taxon>Bacillati</taxon>
        <taxon>Actinomycetota</taxon>
        <taxon>Actinomycetes</taxon>
        <taxon>Kitasatosporales</taxon>
        <taxon>Streptomycetaceae</taxon>
        <taxon>Streptomyces</taxon>
    </lineage>
</organism>
<protein>
    <submittedName>
        <fullName evidence="4">PD40 domain-containing protein</fullName>
    </submittedName>
</protein>
<dbReference type="PANTHER" id="PTHR19879">
    <property type="entry name" value="TRANSCRIPTION INITIATION FACTOR TFIID"/>
    <property type="match status" value="1"/>
</dbReference>